<evidence type="ECO:0000313" key="1">
    <source>
        <dbReference type="EMBL" id="KPQ42436.1"/>
    </source>
</evidence>
<accession>A0A0P8C6R3</accession>
<comment type="caution">
    <text evidence="1">The sequence shown here is derived from an EMBL/GenBank/DDBJ whole genome shotgun (WGS) entry which is preliminary data.</text>
</comment>
<evidence type="ECO:0000313" key="2">
    <source>
        <dbReference type="Proteomes" id="UP000050360"/>
    </source>
</evidence>
<dbReference type="Pfam" id="PF09484">
    <property type="entry name" value="Cas_TM1802"/>
    <property type="match status" value="1"/>
</dbReference>
<sequence>MIEAVKEIGEYSLEKAGRRLEDPTDIVIEDPDSNGTYKHILGIRVNKNENGFGYVGIELEEYSKSKIKQYLYKQGAPNGTDLTPTSRITDIEKTFSNKTIKWFTNITKENQIIFIGEEIEFLKRLNDCLKSNTDAILSDLTIKYNTLDKKDPSIITVFIYSPEKQYIGDFPVFRRILLEKTSKGYYQKYGKESKSTNKVCSVCRKKSEEVFGFVGTYEFYTVDKPGFISGGFDQSLAWKNYPVCLNCALTLEGGKKYIFENSKFRFYGFDYFVIPKLLNQNKRVDIFRILEDFKGKDPKFEKKYIRLLDANEDDILSILAEQENFFNNNLLIYEKDNSAFRILLYIEDILPSRLKKLFQAKEKVDKIGIFSEYILKEGKSLEFNFGNIFSFFPNPKGKGKMESDLSSIDNTVQAVKYPSKGKGNIEQDLSTYFLEITNKIFTNKKIDYSFLMWGIIKKIRRDFQDETKSTKYLTLKGFQLLIYLNELELLDNFNGGKNMNEKSITNLLQGTNLQLEEKVNTLFKEFSDFFNKDSKKAIFLEGVLTQYLLNIQYNDRKATPFRIKLQGLKLDEKHVKKLLPEIQNKLEEYGKNYYKNLEFLIGKYMVQSGEGWKMSNDEISFYFVLGMNLSNLFRSTTEETHEQYNYK</sequence>
<dbReference type="InterPro" id="IPR013420">
    <property type="entry name" value="CRISPR-assoc_prot_Cas8b/Csh1_C"/>
</dbReference>
<reference evidence="1 2" key="1">
    <citation type="submission" date="2015-09" db="EMBL/GenBank/DDBJ databases">
        <title>A metagenomics-based metabolic model of nitrate-dependent anaerobic oxidation of methane by Methanoperedens-like archaea.</title>
        <authorList>
            <person name="Arshad A."/>
            <person name="Speth D.R."/>
            <person name="De Graaf R.M."/>
            <person name="Op Den Camp H.J."/>
            <person name="Jetten M.S."/>
            <person name="Welte C.U."/>
        </authorList>
    </citation>
    <scope>NUCLEOTIDE SEQUENCE [LARGE SCALE GENOMIC DNA]</scope>
</reference>
<name>A0A0P8C6R3_9EURY</name>
<dbReference type="NCBIfam" id="TIGR02556">
    <property type="entry name" value="cas_TM1802"/>
    <property type="match status" value="1"/>
</dbReference>
<dbReference type="Proteomes" id="UP000050360">
    <property type="component" value="Unassembled WGS sequence"/>
</dbReference>
<organism evidence="1 2">
    <name type="scientific">Candidatus Methanoperedens nitratireducens</name>
    <dbReference type="NCBI Taxonomy" id="1392998"/>
    <lineage>
        <taxon>Archaea</taxon>
        <taxon>Methanobacteriati</taxon>
        <taxon>Methanobacteriota</taxon>
        <taxon>Stenosarchaea group</taxon>
        <taxon>Methanomicrobia</taxon>
        <taxon>Methanosarcinales</taxon>
        <taxon>ANME-2 cluster</taxon>
        <taxon>Candidatus Methanoperedentaceae</taxon>
        <taxon>Candidatus Methanoperedens</taxon>
    </lineage>
</organism>
<dbReference type="NCBIfam" id="TIGR02591">
    <property type="entry name" value="cas_Csh1"/>
    <property type="match status" value="1"/>
</dbReference>
<protein>
    <submittedName>
        <fullName evidence="1">CRISPR-associated protein</fullName>
    </submittedName>
</protein>
<gene>
    <name evidence="1" type="ORF">MPEBLZ_03015</name>
</gene>
<dbReference type="InterPro" id="IPR013389">
    <property type="entry name" value="CRISPR-assoc_prot_Cas8b"/>
</dbReference>
<dbReference type="EMBL" id="LKCM01000235">
    <property type="protein sequence ID" value="KPQ42436.1"/>
    <property type="molecule type" value="Genomic_DNA"/>
</dbReference>
<proteinExistence type="predicted"/>
<dbReference type="PATRIC" id="fig|1719120.3.peg.3274"/>
<dbReference type="AlphaFoldDB" id="A0A0P8C6R3"/>